<dbReference type="SMART" id="SM00450">
    <property type="entry name" value="RHOD"/>
    <property type="match status" value="2"/>
</dbReference>
<dbReference type="SUPFAM" id="SSF52821">
    <property type="entry name" value="Rhodanese/Cell cycle control phosphatase"/>
    <property type="match status" value="2"/>
</dbReference>
<keyword evidence="1 4" id="KW-0808">Transferase</keyword>
<dbReference type="InterPro" id="IPR036873">
    <property type="entry name" value="Rhodanese-like_dom_sf"/>
</dbReference>
<evidence type="ECO:0000313" key="7">
    <source>
        <dbReference type="Proteomes" id="UP000662939"/>
    </source>
</evidence>
<keyword evidence="7" id="KW-1185">Reference proteome</keyword>
<reference evidence="6" key="1">
    <citation type="submission" date="2021-02" db="EMBL/GenBank/DDBJ databases">
        <title>Natronoglycomyces albus gen. nov., sp. nov, a haloalkaliphilic actinobacterium from a soda solonchak soil.</title>
        <authorList>
            <person name="Sorokin D.Y."/>
            <person name="Khijniak T.V."/>
            <person name="Zakharycheva A.P."/>
            <person name="Boueva O.V."/>
            <person name="Ariskina E.V."/>
            <person name="Hahnke R.L."/>
            <person name="Bunk B."/>
            <person name="Sproer C."/>
            <person name="Schumann P."/>
            <person name="Evtushenko L.I."/>
            <person name="Kublanov I.V."/>
        </authorList>
    </citation>
    <scope>NUCLEOTIDE SEQUENCE</scope>
    <source>
        <strain evidence="6">DSM 106290</strain>
    </source>
</reference>
<organism evidence="6 7">
    <name type="scientific">Natronoglycomyces albus</name>
    <dbReference type="NCBI Taxonomy" id="2811108"/>
    <lineage>
        <taxon>Bacteria</taxon>
        <taxon>Bacillati</taxon>
        <taxon>Actinomycetota</taxon>
        <taxon>Actinomycetes</taxon>
        <taxon>Glycomycetales</taxon>
        <taxon>Glycomycetaceae</taxon>
        <taxon>Natronoglycomyces</taxon>
    </lineage>
</organism>
<dbReference type="EMBL" id="CP070496">
    <property type="protein sequence ID" value="QSB05102.1"/>
    <property type="molecule type" value="Genomic_DNA"/>
</dbReference>
<comment type="catalytic activity">
    <reaction evidence="3">
        <text>thiosulfate + hydrogen cyanide = thiocyanate + sulfite + 2 H(+)</text>
        <dbReference type="Rhea" id="RHEA:16881"/>
        <dbReference type="ChEBI" id="CHEBI:15378"/>
        <dbReference type="ChEBI" id="CHEBI:17359"/>
        <dbReference type="ChEBI" id="CHEBI:18022"/>
        <dbReference type="ChEBI" id="CHEBI:18407"/>
        <dbReference type="ChEBI" id="CHEBI:33542"/>
        <dbReference type="EC" id="2.8.1.1"/>
    </reaction>
</comment>
<keyword evidence="2" id="KW-0677">Repeat</keyword>
<evidence type="ECO:0000256" key="3">
    <source>
        <dbReference type="ARBA" id="ARBA00047549"/>
    </source>
</evidence>
<feature type="domain" description="Rhodanese" evidence="5">
    <location>
        <begin position="18"/>
        <end position="125"/>
    </location>
</feature>
<dbReference type="CDD" id="cd01448">
    <property type="entry name" value="TST_Repeat_1"/>
    <property type="match status" value="1"/>
</dbReference>
<protein>
    <recommendedName>
        <fullName evidence="4">Sulfurtransferase</fullName>
    </recommendedName>
</protein>
<dbReference type="InterPro" id="IPR001763">
    <property type="entry name" value="Rhodanese-like_dom"/>
</dbReference>
<dbReference type="Gene3D" id="3.40.250.10">
    <property type="entry name" value="Rhodanese-like domain"/>
    <property type="match status" value="2"/>
</dbReference>
<proteinExistence type="predicted"/>
<feature type="domain" description="Rhodanese" evidence="5">
    <location>
        <begin position="154"/>
        <end position="274"/>
    </location>
</feature>
<sequence length="283" mass="31767">MSREDVLVTAEWAENNLDTAGIVFVEVDEDTTAYDSSHIKGAIKLDWKTDLQDPVRRDFVSSEQFSELLSERGISNDDTVILYGGNNNWFAAYAYWYFKLYGHENVKLLDGGRKKWELDARDLVAEVPKRERTKYVAKEADNSIRALRDETVNAIGAVNLVDVRSPDEYAGRLLAPAHLPQEQSQRAGHIPTAISVPWSKAANEDGTFKSNEELKELYTEAGLDLDRPTIAYCRIGERSSHTWFALQELLGFENVKNYDGSWTEYGSLVGVPIALGDEPGDAK</sequence>
<evidence type="ECO:0000256" key="1">
    <source>
        <dbReference type="ARBA" id="ARBA00022679"/>
    </source>
</evidence>
<dbReference type="PANTHER" id="PTHR43855:SF1">
    <property type="entry name" value="THIOSULFATE SULFURTRANSFERASE"/>
    <property type="match status" value="1"/>
</dbReference>
<dbReference type="AlphaFoldDB" id="A0A895XMV3"/>
<dbReference type="Pfam" id="PF00581">
    <property type="entry name" value="Rhodanese"/>
    <property type="match status" value="2"/>
</dbReference>
<evidence type="ECO:0000259" key="5">
    <source>
        <dbReference type="PROSITE" id="PS50206"/>
    </source>
</evidence>
<evidence type="ECO:0000256" key="2">
    <source>
        <dbReference type="ARBA" id="ARBA00022737"/>
    </source>
</evidence>
<gene>
    <name evidence="6" type="ORF">JQS30_15290</name>
</gene>
<evidence type="ECO:0000313" key="6">
    <source>
        <dbReference type="EMBL" id="QSB05102.1"/>
    </source>
</evidence>
<dbReference type="PROSITE" id="PS00683">
    <property type="entry name" value="RHODANESE_2"/>
    <property type="match status" value="1"/>
</dbReference>
<dbReference type="InterPro" id="IPR051126">
    <property type="entry name" value="Thiosulfate_sulfurtransferase"/>
</dbReference>
<dbReference type="FunFam" id="3.40.250.10:FF:000024">
    <property type="entry name" value="Sulfurtransferase"/>
    <property type="match status" value="1"/>
</dbReference>
<dbReference type="RefSeq" id="WP_213171103.1">
    <property type="nucleotide sequence ID" value="NZ_CP070496.1"/>
</dbReference>
<dbReference type="GO" id="GO:0004792">
    <property type="term" value="F:thiosulfate-cyanide sulfurtransferase activity"/>
    <property type="evidence" value="ECO:0007669"/>
    <property type="project" value="UniProtKB-EC"/>
</dbReference>
<dbReference type="Proteomes" id="UP000662939">
    <property type="component" value="Chromosome"/>
</dbReference>
<dbReference type="InterPro" id="IPR001307">
    <property type="entry name" value="Thiosulphate_STrfase_CS"/>
</dbReference>
<dbReference type="CDD" id="cd01449">
    <property type="entry name" value="TST_Repeat_2"/>
    <property type="match status" value="1"/>
</dbReference>
<dbReference type="PANTHER" id="PTHR43855">
    <property type="entry name" value="THIOSULFATE SULFURTRANSFERASE"/>
    <property type="match status" value="1"/>
</dbReference>
<evidence type="ECO:0000256" key="4">
    <source>
        <dbReference type="RuleBase" id="RU000507"/>
    </source>
</evidence>
<dbReference type="PROSITE" id="PS50206">
    <property type="entry name" value="RHODANESE_3"/>
    <property type="match status" value="2"/>
</dbReference>
<dbReference type="KEGG" id="nav:JQS30_15290"/>
<name>A0A895XMV3_9ACTN</name>
<accession>A0A895XMV3</accession>